<dbReference type="Proteomes" id="UP000004310">
    <property type="component" value="Unassembled WGS sequence"/>
</dbReference>
<dbReference type="HOGENOM" id="CLU_3356356_0_0_5"/>
<accession>Q0FXX6</accession>
<keyword evidence="2" id="KW-1185">Reference proteome</keyword>
<protein>
    <submittedName>
        <fullName evidence="1">Uncharacterized protein</fullName>
    </submittedName>
</protein>
<evidence type="ECO:0000313" key="1">
    <source>
        <dbReference type="EMBL" id="EAU39757.1"/>
    </source>
</evidence>
<gene>
    <name evidence="1" type="ORF">FP2506_00045</name>
</gene>
<name>Q0FXX6_9HYPH</name>
<dbReference type="EMBL" id="AATP01000012">
    <property type="protein sequence ID" value="EAU39757.1"/>
    <property type="molecule type" value="Genomic_DNA"/>
</dbReference>
<proteinExistence type="predicted"/>
<evidence type="ECO:0000313" key="2">
    <source>
        <dbReference type="Proteomes" id="UP000004310"/>
    </source>
</evidence>
<comment type="caution">
    <text evidence="1">The sequence shown here is derived from an EMBL/GenBank/DDBJ whole genome shotgun (WGS) entry which is preliminary data.</text>
</comment>
<organism evidence="1 2">
    <name type="scientific">Fulvimarina pelagi HTCC2506</name>
    <dbReference type="NCBI Taxonomy" id="314231"/>
    <lineage>
        <taxon>Bacteria</taxon>
        <taxon>Pseudomonadati</taxon>
        <taxon>Pseudomonadota</taxon>
        <taxon>Alphaproteobacteria</taxon>
        <taxon>Hyphomicrobiales</taxon>
        <taxon>Aurantimonadaceae</taxon>
        <taxon>Fulvimarina</taxon>
    </lineage>
</organism>
<reference evidence="1 2" key="1">
    <citation type="journal article" date="2010" name="J. Bacteriol.">
        <title>Genome sequence of Fulvimarina pelagi HTCC2506T, a Mn(II)-oxidizing alphaproteobacterium possessing an aerobic anoxygenic photosynthetic gene cluster and Xanthorhodopsin.</title>
        <authorList>
            <person name="Kang I."/>
            <person name="Oh H.M."/>
            <person name="Lim S.I."/>
            <person name="Ferriera S."/>
            <person name="Giovannoni S.J."/>
            <person name="Cho J.C."/>
        </authorList>
    </citation>
    <scope>NUCLEOTIDE SEQUENCE [LARGE SCALE GENOMIC DNA]</scope>
    <source>
        <strain evidence="1 2">HTCC2506</strain>
    </source>
</reference>
<sequence length="36" mass="4042">MFDSVDDVEIVATEYRLDDGLLRLPDSGENRDGLCL</sequence>
<dbReference type="AlphaFoldDB" id="Q0FXX6"/>